<dbReference type="GO" id="GO:0004733">
    <property type="term" value="F:pyridoxamine phosphate oxidase activity"/>
    <property type="evidence" value="ECO:0007669"/>
    <property type="project" value="UniProtKB-UniRule"/>
</dbReference>
<feature type="binding site" evidence="10">
    <location>
        <position position="108"/>
    </location>
    <ligand>
        <name>FMN</name>
        <dbReference type="ChEBI" id="CHEBI:58210"/>
    </ligand>
</feature>
<sequence length="215" mass="24579">MSESISLADLRQDYKLGELDEASVASDPVEQFRVWFDEASASQIVEPNAMIVSTVSPDGWPSSRTVLLKGYGSDGFRFYTNYGSQKGQDLAANDRIAALFYWGELERQVRIEGTTRKLDRATSAEYFRTRPHKSQISALASRQSRPMRDRAELEQIFATVDAEFAEGEVPLPDDWGGYLVVPRRFEFWQGRRSRRHDRVTYERTSDGWQIGRLAP</sequence>
<dbReference type="Pfam" id="PF10590">
    <property type="entry name" value="PNP_phzG_C"/>
    <property type="match status" value="1"/>
</dbReference>
<name>A0A6J4VHM9_9BACT</name>
<comment type="similarity">
    <text evidence="1">Belongs to the pyridoxamine 5'-phosphate oxidase family.</text>
</comment>
<dbReference type="NCBIfam" id="TIGR00558">
    <property type="entry name" value="pdxH"/>
    <property type="match status" value="1"/>
</dbReference>
<feature type="binding site" evidence="9">
    <location>
        <position position="126"/>
    </location>
    <ligand>
        <name>substrate</name>
    </ligand>
</feature>
<feature type="binding site" evidence="9">
    <location>
        <begin position="11"/>
        <end position="14"/>
    </location>
    <ligand>
        <name>substrate</name>
    </ligand>
</feature>
<evidence type="ECO:0000256" key="4">
    <source>
        <dbReference type="ARBA" id="ARBA00022643"/>
    </source>
</evidence>
<dbReference type="SUPFAM" id="SSF50475">
    <property type="entry name" value="FMN-binding split barrel"/>
    <property type="match status" value="1"/>
</dbReference>
<evidence type="ECO:0000256" key="10">
    <source>
        <dbReference type="PIRSR" id="PIRSR000190-2"/>
    </source>
</evidence>
<keyword evidence="6" id="KW-0664">Pyridoxine biosynthesis</keyword>
<feature type="binding site" evidence="10">
    <location>
        <position position="188"/>
    </location>
    <ligand>
        <name>FMN</name>
        <dbReference type="ChEBI" id="CHEBI:58210"/>
    </ligand>
</feature>
<dbReference type="Pfam" id="PF01243">
    <property type="entry name" value="PNPOx_N"/>
    <property type="match status" value="1"/>
</dbReference>
<organism evidence="13">
    <name type="scientific">uncultured Thermomicrobiales bacterium</name>
    <dbReference type="NCBI Taxonomy" id="1645740"/>
    <lineage>
        <taxon>Bacteria</taxon>
        <taxon>Pseudomonadati</taxon>
        <taxon>Thermomicrobiota</taxon>
        <taxon>Thermomicrobia</taxon>
        <taxon>Thermomicrobiales</taxon>
        <taxon>environmental samples</taxon>
    </lineage>
</organism>
<evidence type="ECO:0000259" key="11">
    <source>
        <dbReference type="Pfam" id="PF01243"/>
    </source>
</evidence>
<dbReference type="InterPro" id="IPR012349">
    <property type="entry name" value="Split_barrel_FMN-bd"/>
</dbReference>
<evidence type="ECO:0000256" key="7">
    <source>
        <dbReference type="ARBA" id="ARBA00060587"/>
    </source>
</evidence>
<dbReference type="PANTHER" id="PTHR10851">
    <property type="entry name" value="PYRIDOXINE-5-PHOSPHATE OXIDASE"/>
    <property type="match status" value="1"/>
</dbReference>
<feature type="binding site" evidence="9">
    <location>
        <position position="130"/>
    </location>
    <ligand>
        <name>substrate</name>
    </ligand>
</feature>
<feature type="binding site" evidence="10">
    <location>
        <position position="198"/>
    </location>
    <ligand>
        <name>FMN</name>
        <dbReference type="ChEBI" id="CHEBI:58210"/>
    </ligand>
</feature>
<feature type="binding site" evidence="10">
    <location>
        <position position="86"/>
    </location>
    <ligand>
        <name>FMN</name>
        <dbReference type="ChEBI" id="CHEBI:58210"/>
    </ligand>
</feature>
<feature type="binding site" evidence="10">
    <location>
        <begin position="64"/>
        <end position="69"/>
    </location>
    <ligand>
        <name>FMN</name>
        <dbReference type="ChEBI" id="CHEBI:58210"/>
    </ligand>
</feature>
<feature type="binding site" evidence="10">
    <location>
        <begin position="143"/>
        <end position="144"/>
    </location>
    <ligand>
        <name>FMN</name>
        <dbReference type="ChEBI" id="CHEBI:58210"/>
    </ligand>
</feature>
<evidence type="ECO:0000256" key="3">
    <source>
        <dbReference type="ARBA" id="ARBA00022630"/>
    </source>
</evidence>
<gene>
    <name evidence="13" type="ORF">AVDCRST_MAG33-3399</name>
</gene>
<dbReference type="EC" id="1.4.3.5" evidence="8"/>
<evidence type="ECO:0000256" key="5">
    <source>
        <dbReference type="ARBA" id="ARBA00023002"/>
    </source>
</evidence>
<protein>
    <recommendedName>
        <fullName evidence="8">Pyridoxamine 5'-phosphate oxidase</fullName>
        <ecNumber evidence="8">1.4.3.5</ecNumber>
    </recommendedName>
</protein>
<accession>A0A6J4VHM9</accession>
<evidence type="ECO:0000313" key="13">
    <source>
        <dbReference type="EMBL" id="CAA9579093.1"/>
    </source>
</evidence>
<reference evidence="13" key="1">
    <citation type="submission" date="2020-02" db="EMBL/GenBank/DDBJ databases">
        <authorList>
            <person name="Meier V. D."/>
        </authorList>
    </citation>
    <scope>NUCLEOTIDE SEQUENCE</scope>
    <source>
        <strain evidence="13">AVDCRST_MAG33</strain>
    </source>
</reference>
<dbReference type="InterPro" id="IPR000659">
    <property type="entry name" value="Pyridox_Oxase"/>
</dbReference>
<dbReference type="InterPro" id="IPR019576">
    <property type="entry name" value="Pyridoxamine_oxidase_dimer_C"/>
</dbReference>
<dbReference type="PANTHER" id="PTHR10851:SF0">
    <property type="entry name" value="PYRIDOXINE-5'-PHOSPHATE OXIDASE"/>
    <property type="match status" value="1"/>
</dbReference>
<dbReference type="PIRSF" id="PIRSF000190">
    <property type="entry name" value="Pyd_amn-ph_oxd"/>
    <property type="match status" value="1"/>
</dbReference>
<evidence type="ECO:0000256" key="1">
    <source>
        <dbReference type="ARBA" id="ARBA00007301"/>
    </source>
</evidence>
<feature type="binding site" evidence="10">
    <location>
        <begin position="79"/>
        <end position="80"/>
    </location>
    <ligand>
        <name>FMN</name>
        <dbReference type="ChEBI" id="CHEBI:58210"/>
    </ligand>
</feature>
<feature type="domain" description="Pyridoxamine 5'-phosphate oxidase N-terminal" evidence="11">
    <location>
        <begin position="37"/>
        <end position="160"/>
    </location>
</feature>
<feature type="binding site" evidence="9">
    <location>
        <position position="134"/>
    </location>
    <ligand>
        <name>substrate</name>
    </ligand>
</feature>
<dbReference type="EMBL" id="CADCWK010000418">
    <property type="protein sequence ID" value="CAA9579093.1"/>
    <property type="molecule type" value="Genomic_DNA"/>
</dbReference>
<dbReference type="InterPro" id="IPR011576">
    <property type="entry name" value="Pyridox_Oxase_N"/>
</dbReference>
<dbReference type="Gene3D" id="2.30.110.10">
    <property type="entry name" value="Electron Transport, Fmn-binding Protein, Chain A"/>
    <property type="match status" value="1"/>
</dbReference>
<feature type="binding site" evidence="9">
    <location>
        <position position="69"/>
    </location>
    <ligand>
        <name>substrate</name>
    </ligand>
</feature>
<feature type="binding site" evidence="9">
    <location>
        <begin position="194"/>
        <end position="196"/>
    </location>
    <ligand>
        <name>substrate</name>
    </ligand>
</feature>
<proteinExistence type="inferred from homology"/>
<evidence type="ECO:0000259" key="12">
    <source>
        <dbReference type="Pfam" id="PF10590"/>
    </source>
</evidence>
<dbReference type="NCBIfam" id="NF004231">
    <property type="entry name" value="PRK05679.1"/>
    <property type="match status" value="1"/>
</dbReference>
<comment type="pathway">
    <text evidence="7">Cofactor metabolism.</text>
</comment>
<dbReference type="AlphaFoldDB" id="A0A6J4VHM9"/>
<keyword evidence="3" id="KW-0285">Flavoprotein</keyword>
<keyword evidence="4 10" id="KW-0288">FMN</keyword>
<feature type="domain" description="Pyridoxine 5'-phosphate oxidase dimerisation C-terminal" evidence="12">
    <location>
        <begin position="175"/>
        <end position="215"/>
    </location>
</feature>
<evidence type="ECO:0000256" key="8">
    <source>
        <dbReference type="NCBIfam" id="TIGR00558"/>
    </source>
</evidence>
<comment type="subunit">
    <text evidence="2">Homodimer.</text>
</comment>
<evidence type="ECO:0000256" key="2">
    <source>
        <dbReference type="ARBA" id="ARBA00011738"/>
    </source>
</evidence>
<dbReference type="FunFam" id="2.30.110.10:FF:000020">
    <property type="entry name" value="PNPO isoform 11"/>
    <property type="match status" value="1"/>
</dbReference>
<evidence type="ECO:0000256" key="9">
    <source>
        <dbReference type="PIRSR" id="PIRSR000190-1"/>
    </source>
</evidence>
<evidence type="ECO:0000256" key="6">
    <source>
        <dbReference type="ARBA" id="ARBA00023096"/>
    </source>
</evidence>
<comment type="cofactor">
    <cofactor evidence="10">
        <name>FMN</name>
        <dbReference type="ChEBI" id="CHEBI:58210"/>
    </cofactor>
    <text evidence="10">Binds 1 FMN per subunit.</text>
</comment>
<dbReference type="HAMAP" id="MF_01629">
    <property type="entry name" value="PdxH"/>
    <property type="match status" value="1"/>
</dbReference>
<keyword evidence="5 13" id="KW-0560">Oxidoreductase</keyword>
<dbReference type="GO" id="GO:0010181">
    <property type="term" value="F:FMN binding"/>
    <property type="evidence" value="ECO:0007669"/>
    <property type="project" value="UniProtKB-UniRule"/>
</dbReference>
<dbReference type="GO" id="GO:0008615">
    <property type="term" value="P:pyridoxine biosynthetic process"/>
    <property type="evidence" value="ECO:0007669"/>
    <property type="project" value="UniProtKB-UniRule"/>
</dbReference>